<protein>
    <submittedName>
        <fullName evidence="2">Uncharacterized protein</fullName>
    </submittedName>
</protein>
<keyword evidence="1" id="KW-1133">Transmembrane helix</keyword>
<dbReference type="EMBL" id="UOEK01000107">
    <property type="protein sequence ID" value="VAV96866.1"/>
    <property type="molecule type" value="Genomic_DNA"/>
</dbReference>
<feature type="transmembrane region" description="Helical" evidence="1">
    <location>
        <begin position="51"/>
        <end position="74"/>
    </location>
</feature>
<gene>
    <name evidence="2" type="ORF">MNBD_ACTINO02-3285</name>
</gene>
<keyword evidence="1" id="KW-0812">Transmembrane</keyword>
<evidence type="ECO:0000313" key="2">
    <source>
        <dbReference type="EMBL" id="VAV96866.1"/>
    </source>
</evidence>
<proteinExistence type="predicted"/>
<reference evidence="2" key="1">
    <citation type="submission" date="2018-06" db="EMBL/GenBank/DDBJ databases">
        <authorList>
            <person name="Zhirakovskaya E."/>
        </authorList>
    </citation>
    <scope>NUCLEOTIDE SEQUENCE</scope>
</reference>
<sequence length="223" mass="23824">MPDPNIFDLLRESDPARSVDVPGPDSAAAQRIRQRVQTAATAGPRRNPGRLVGALIAALLLVTGTAIAATISLTRSSTLESEGRGLEVGSERELRRIETGDATWTVVRYRTTDGYTCVDSELTTGDTFQGAIGGCRLETVASPIDISSGAVWDGERLQVLLTGSATPEIGRVSATDNLGRVVDDRPVNGIWAIIPLPDASSWVVEAFNKSGSQIYRIQIEFDT</sequence>
<accession>A0A3B0S7P9</accession>
<keyword evidence="1" id="KW-0472">Membrane</keyword>
<dbReference type="AlphaFoldDB" id="A0A3B0S7P9"/>
<evidence type="ECO:0000256" key="1">
    <source>
        <dbReference type="SAM" id="Phobius"/>
    </source>
</evidence>
<name>A0A3B0S7P9_9ZZZZ</name>
<organism evidence="2">
    <name type="scientific">hydrothermal vent metagenome</name>
    <dbReference type="NCBI Taxonomy" id="652676"/>
    <lineage>
        <taxon>unclassified sequences</taxon>
        <taxon>metagenomes</taxon>
        <taxon>ecological metagenomes</taxon>
    </lineage>
</organism>